<sequence length="76" mass="8596">MPDPNPHSSPHRHPHHRLSPSPTPKPPVNPPQTITATTPTQGITLRAITKTQNFYRRIYEVFKVDDTFVGTEQEKG</sequence>
<accession>A0A3N4J913</accession>
<feature type="region of interest" description="Disordered" evidence="1">
    <location>
        <begin position="1"/>
        <end position="42"/>
    </location>
</feature>
<gene>
    <name evidence="2" type="ORF">L873DRAFT_1821342</name>
</gene>
<feature type="compositionally biased region" description="Pro residues" evidence="1">
    <location>
        <begin position="21"/>
        <end position="30"/>
    </location>
</feature>
<dbReference type="EMBL" id="ML120531">
    <property type="protein sequence ID" value="RPA90294.1"/>
    <property type="molecule type" value="Genomic_DNA"/>
</dbReference>
<evidence type="ECO:0000256" key="1">
    <source>
        <dbReference type="SAM" id="MobiDB-lite"/>
    </source>
</evidence>
<proteinExistence type="predicted"/>
<reference evidence="2 3" key="1">
    <citation type="journal article" date="2018" name="Nat. Ecol. Evol.">
        <title>Pezizomycetes genomes reveal the molecular basis of ectomycorrhizal truffle lifestyle.</title>
        <authorList>
            <person name="Murat C."/>
            <person name="Payen T."/>
            <person name="Noel B."/>
            <person name="Kuo A."/>
            <person name="Morin E."/>
            <person name="Chen J."/>
            <person name="Kohler A."/>
            <person name="Krizsan K."/>
            <person name="Balestrini R."/>
            <person name="Da Silva C."/>
            <person name="Montanini B."/>
            <person name="Hainaut M."/>
            <person name="Levati E."/>
            <person name="Barry K.W."/>
            <person name="Belfiori B."/>
            <person name="Cichocki N."/>
            <person name="Clum A."/>
            <person name="Dockter R.B."/>
            <person name="Fauchery L."/>
            <person name="Guy J."/>
            <person name="Iotti M."/>
            <person name="Le Tacon F."/>
            <person name="Lindquist E.A."/>
            <person name="Lipzen A."/>
            <person name="Malagnac F."/>
            <person name="Mello A."/>
            <person name="Molinier V."/>
            <person name="Miyauchi S."/>
            <person name="Poulain J."/>
            <person name="Riccioni C."/>
            <person name="Rubini A."/>
            <person name="Sitrit Y."/>
            <person name="Splivallo R."/>
            <person name="Traeger S."/>
            <person name="Wang M."/>
            <person name="Zifcakova L."/>
            <person name="Wipf D."/>
            <person name="Zambonelli A."/>
            <person name="Paolocci F."/>
            <person name="Nowrousian M."/>
            <person name="Ottonello S."/>
            <person name="Baldrian P."/>
            <person name="Spatafora J.W."/>
            <person name="Henrissat B."/>
            <person name="Nagy L.G."/>
            <person name="Aury J.M."/>
            <person name="Wincker P."/>
            <person name="Grigoriev I.V."/>
            <person name="Bonfante P."/>
            <person name="Martin F.M."/>
        </authorList>
    </citation>
    <scope>NUCLEOTIDE SEQUENCE [LARGE SCALE GENOMIC DNA]</scope>
    <source>
        <strain evidence="2 3">120613-1</strain>
    </source>
</reference>
<protein>
    <submittedName>
        <fullName evidence="2">Uncharacterized protein</fullName>
    </submittedName>
</protein>
<dbReference type="Proteomes" id="UP000276215">
    <property type="component" value="Unassembled WGS sequence"/>
</dbReference>
<organism evidence="2 3">
    <name type="scientific">Choiromyces venosus 120613-1</name>
    <dbReference type="NCBI Taxonomy" id="1336337"/>
    <lineage>
        <taxon>Eukaryota</taxon>
        <taxon>Fungi</taxon>
        <taxon>Dikarya</taxon>
        <taxon>Ascomycota</taxon>
        <taxon>Pezizomycotina</taxon>
        <taxon>Pezizomycetes</taxon>
        <taxon>Pezizales</taxon>
        <taxon>Tuberaceae</taxon>
        <taxon>Choiromyces</taxon>
    </lineage>
</organism>
<evidence type="ECO:0000313" key="2">
    <source>
        <dbReference type="EMBL" id="RPA90294.1"/>
    </source>
</evidence>
<keyword evidence="3" id="KW-1185">Reference proteome</keyword>
<feature type="compositionally biased region" description="Basic residues" evidence="1">
    <location>
        <begin position="9"/>
        <end position="18"/>
    </location>
</feature>
<dbReference type="AlphaFoldDB" id="A0A3N4J913"/>
<feature type="non-terminal residue" evidence="2">
    <location>
        <position position="76"/>
    </location>
</feature>
<name>A0A3N4J913_9PEZI</name>
<evidence type="ECO:0000313" key="3">
    <source>
        <dbReference type="Proteomes" id="UP000276215"/>
    </source>
</evidence>
<feature type="compositionally biased region" description="Low complexity" evidence="1">
    <location>
        <begin position="31"/>
        <end position="42"/>
    </location>
</feature>